<dbReference type="GO" id="GO:0008234">
    <property type="term" value="F:cysteine-type peptidase activity"/>
    <property type="evidence" value="ECO:0007669"/>
    <property type="project" value="InterPro"/>
</dbReference>
<feature type="compositionally biased region" description="Acidic residues" evidence="4">
    <location>
        <begin position="177"/>
        <end position="191"/>
    </location>
</feature>
<evidence type="ECO:0000256" key="4">
    <source>
        <dbReference type="SAM" id="MobiDB-lite"/>
    </source>
</evidence>
<feature type="domain" description="Ubiquitin-like protease family profile" evidence="5">
    <location>
        <begin position="163"/>
        <end position="356"/>
    </location>
</feature>
<proteinExistence type="inferred from homology"/>
<comment type="caution">
    <text evidence="6">The sequence shown here is derived from an EMBL/GenBank/DDBJ whole genome shotgun (WGS) entry which is preliminary data.</text>
</comment>
<protein>
    <recommendedName>
        <fullName evidence="5">Ubiquitin-like protease family profile domain-containing protein</fullName>
    </recommendedName>
</protein>
<dbReference type="InterPro" id="IPR003653">
    <property type="entry name" value="Peptidase_C48_C"/>
</dbReference>
<comment type="similarity">
    <text evidence="1">Belongs to the peptidase C48 family.</text>
</comment>
<dbReference type="Gene3D" id="3.40.395.10">
    <property type="entry name" value="Adenoviral Proteinase, Chain A"/>
    <property type="match status" value="1"/>
</dbReference>
<reference evidence="7" key="2">
    <citation type="journal article" date="2017" name="J. Anim. Genet.">
        <title>Multiple reference genome sequences of hot pepper reveal the massive evolution of plant disease resistance genes by retroduplication.</title>
        <authorList>
            <person name="Kim S."/>
            <person name="Park J."/>
            <person name="Yeom S.-I."/>
            <person name="Kim Y.-M."/>
            <person name="Seo E."/>
            <person name="Kim K.-T."/>
            <person name="Kim M.-S."/>
            <person name="Lee J.M."/>
            <person name="Cheong K."/>
            <person name="Shin H.-S."/>
            <person name="Kim S.-B."/>
            <person name="Han K."/>
            <person name="Lee J."/>
            <person name="Park M."/>
            <person name="Lee H.-A."/>
            <person name="Lee H.-Y."/>
            <person name="Lee Y."/>
            <person name="Oh S."/>
            <person name="Lee J.H."/>
            <person name="Choi E."/>
            <person name="Choi E."/>
            <person name="Lee S.E."/>
            <person name="Jeon J."/>
            <person name="Kim H."/>
            <person name="Choi G."/>
            <person name="Song H."/>
            <person name="Lee J."/>
            <person name="Lee S.-C."/>
            <person name="Kwon J.-K."/>
            <person name="Lee H.-Y."/>
            <person name="Koo N."/>
            <person name="Hong Y."/>
            <person name="Kim R.W."/>
            <person name="Kang W.-H."/>
            <person name="Huh J.H."/>
            <person name="Kang B.-C."/>
            <person name="Yang T.-J."/>
            <person name="Lee Y.-H."/>
            <person name="Bennetzen J.L."/>
            <person name="Choi D."/>
        </authorList>
    </citation>
    <scope>NUCLEOTIDE SEQUENCE [LARGE SCALE GENOMIC DNA]</scope>
    <source>
        <strain evidence="7">cv. PBC81</strain>
    </source>
</reference>
<name>A0A2G2WDN5_CAPBA</name>
<evidence type="ECO:0000313" key="6">
    <source>
        <dbReference type="EMBL" id="PHT43384.1"/>
    </source>
</evidence>
<keyword evidence="7" id="KW-1185">Reference proteome</keyword>
<dbReference type="PANTHER" id="PTHR31470:SF46">
    <property type="entry name" value="ULP1 PROTEASE FAMILY, C-TERMINAL CATALYTIC DOMAIN CONTAINING PROTEIN"/>
    <property type="match status" value="1"/>
</dbReference>
<dbReference type="Pfam" id="PF02902">
    <property type="entry name" value="Peptidase_C48"/>
    <property type="match status" value="1"/>
</dbReference>
<evidence type="ECO:0000256" key="3">
    <source>
        <dbReference type="ARBA" id="ARBA00022801"/>
    </source>
</evidence>
<evidence type="ECO:0000313" key="7">
    <source>
        <dbReference type="Proteomes" id="UP000224567"/>
    </source>
</evidence>
<dbReference type="Proteomes" id="UP000224567">
    <property type="component" value="Unassembled WGS sequence"/>
</dbReference>
<evidence type="ECO:0000259" key="5">
    <source>
        <dbReference type="PROSITE" id="PS50600"/>
    </source>
</evidence>
<reference evidence="6 7" key="1">
    <citation type="journal article" date="2017" name="Genome Biol.">
        <title>New reference genome sequences of hot pepper reveal the massive evolution of plant disease-resistance genes by retroduplication.</title>
        <authorList>
            <person name="Kim S."/>
            <person name="Park J."/>
            <person name="Yeom S.I."/>
            <person name="Kim Y.M."/>
            <person name="Seo E."/>
            <person name="Kim K.T."/>
            <person name="Kim M.S."/>
            <person name="Lee J.M."/>
            <person name="Cheong K."/>
            <person name="Shin H.S."/>
            <person name="Kim S.B."/>
            <person name="Han K."/>
            <person name="Lee J."/>
            <person name="Park M."/>
            <person name="Lee H.A."/>
            <person name="Lee H.Y."/>
            <person name="Lee Y."/>
            <person name="Oh S."/>
            <person name="Lee J.H."/>
            <person name="Choi E."/>
            <person name="Choi E."/>
            <person name="Lee S.E."/>
            <person name="Jeon J."/>
            <person name="Kim H."/>
            <person name="Choi G."/>
            <person name="Song H."/>
            <person name="Lee J."/>
            <person name="Lee S.C."/>
            <person name="Kwon J.K."/>
            <person name="Lee H.Y."/>
            <person name="Koo N."/>
            <person name="Hong Y."/>
            <person name="Kim R.W."/>
            <person name="Kang W.H."/>
            <person name="Huh J.H."/>
            <person name="Kang B.C."/>
            <person name="Yang T.J."/>
            <person name="Lee Y.H."/>
            <person name="Bennetzen J.L."/>
            <person name="Choi D."/>
        </authorList>
    </citation>
    <scope>NUCLEOTIDE SEQUENCE [LARGE SCALE GENOMIC DNA]</scope>
    <source>
        <strain evidence="7">cv. PBC81</strain>
    </source>
</reference>
<dbReference type="PANTHER" id="PTHR31470">
    <property type="entry name" value="CYSTEINE PROTEINASES SUPERFAMILY PROTEIN-RELATED-RELATED"/>
    <property type="match status" value="1"/>
</dbReference>
<dbReference type="SUPFAM" id="SSF54001">
    <property type="entry name" value="Cysteine proteinases"/>
    <property type="match status" value="1"/>
</dbReference>
<evidence type="ECO:0000256" key="1">
    <source>
        <dbReference type="ARBA" id="ARBA00005234"/>
    </source>
</evidence>
<sequence>MKKYHDPRIIQQNFQKGDMVLLFNSRLKLFPGKLKSKWSGPFKISQVYSSGVVELEDNNGGVFKDIEEEPADHKLPHNPKKVDLTKVKDVESMHGVNLTTAERHARDESFFRHLYGMTRFTMMSGGRVPTAAELQKLDYDYPMNEHARAMCGVSVYFEEPLDDDVPTDDDRRMPDSGVEENSNDDDSDDDFEAEDTVLSTQQDYAESVVVADNENAVNNIIKEFSIPVGLPWNLVYEVYVPINCNQNFHWVLVVIALKDRRIHVYDSLSNLRNMDSSLEIHKLAVIHPTFLSDSEFFEQTFHTDWPNLDAYRDKLSDTTQLLNTNPFEVEYVQNITQQDCDSLDCEIFVAGYAEYVSEGMSVP</sequence>
<dbReference type="InterPro" id="IPR038765">
    <property type="entry name" value="Papain-like_cys_pep_sf"/>
</dbReference>
<evidence type="ECO:0000256" key="2">
    <source>
        <dbReference type="ARBA" id="ARBA00022670"/>
    </source>
</evidence>
<accession>A0A2G2WDN5</accession>
<dbReference type="PROSITE" id="PS50600">
    <property type="entry name" value="ULP_PROTEASE"/>
    <property type="match status" value="1"/>
</dbReference>
<feature type="region of interest" description="Disordered" evidence="4">
    <location>
        <begin position="162"/>
        <end position="191"/>
    </location>
</feature>
<dbReference type="AlphaFoldDB" id="A0A2G2WDN5"/>
<gene>
    <name evidence="6" type="ORF">CQW23_17409</name>
</gene>
<dbReference type="GO" id="GO:0006508">
    <property type="term" value="P:proteolysis"/>
    <property type="evidence" value="ECO:0007669"/>
    <property type="project" value="UniProtKB-KW"/>
</dbReference>
<dbReference type="EMBL" id="MLFT02000007">
    <property type="protein sequence ID" value="PHT43384.1"/>
    <property type="molecule type" value="Genomic_DNA"/>
</dbReference>
<organism evidence="6 7">
    <name type="scientific">Capsicum baccatum</name>
    <name type="common">Peruvian pepper</name>
    <dbReference type="NCBI Taxonomy" id="33114"/>
    <lineage>
        <taxon>Eukaryota</taxon>
        <taxon>Viridiplantae</taxon>
        <taxon>Streptophyta</taxon>
        <taxon>Embryophyta</taxon>
        <taxon>Tracheophyta</taxon>
        <taxon>Spermatophyta</taxon>
        <taxon>Magnoliopsida</taxon>
        <taxon>eudicotyledons</taxon>
        <taxon>Gunneridae</taxon>
        <taxon>Pentapetalae</taxon>
        <taxon>asterids</taxon>
        <taxon>lamiids</taxon>
        <taxon>Solanales</taxon>
        <taxon>Solanaceae</taxon>
        <taxon>Solanoideae</taxon>
        <taxon>Capsiceae</taxon>
        <taxon>Capsicum</taxon>
    </lineage>
</organism>
<keyword evidence="2" id="KW-0645">Protease</keyword>
<keyword evidence="3" id="KW-0378">Hydrolase</keyword>
<dbReference type="OrthoDB" id="1939479at2759"/>